<dbReference type="RefSeq" id="XP_011325776.1">
    <property type="nucleotide sequence ID" value="XM_011327474.1"/>
</dbReference>
<dbReference type="AlphaFoldDB" id="I1S3Q2"/>
<keyword evidence="1" id="KW-0175">Coiled coil</keyword>
<reference evidence="3 5" key="3">
    <citation type="journal article" date="2015" name="BMC Genomics">
        <title>The completed genome sequence of the pathogenic ascomycete fungus Fusarium graminearum.</title>
        <authorList>
            <person name="King R."/>
            <person name="Urban M."/>
            <person name="Hammond-Kosack M.C."/>
            <person name="Hassani-Pak K."/>
            <person name="Hammond-Kosack K.E."/>
        </authorList>
    </citation>
    <scope>NUCLEOTIDE SEQUENCE [LARGE SCALE GENOMIC DNA]</scope>
    <source>
        <strain evidence="5">ATCC MYA-4620 / CBS 123657 / FGSC 9075 / NRRL 31084 / PH-1</strain>
        <strain evidence="3">PH-1</strain>
    </source>
</reference>
<gene>
    <name evidence="4" type="primary">FG11445.1</name>
    <name evidence="3" type="ORF">FGRAMPH1_01T22081</name>
</gene>
<dbReference type="InParanoid" id="I1S3Q2"/>
<evidence type="ECO:0000256" key="1">
    <source>
        <dbReference type="SAM" id="Coils"/>
    </source>
</evidence>
<reference evidence="4" key="4">
    <citation type="submission" date="2017-01" db="UniProtKB">
        <authorList>
            <consortium name="EnsemblFungi"/>
        </authorList>
    </citation>
    <scope>IDENTIFICATION</scope>
    <source>
        <strain evidence="4">PH-1 / ATCC MYA-4620 / FGSC 9075 / NRRL 31084</strain>
    </source>
</reference>
<reference evidence="4 5" key="1">
    <citation type="journal article" date="2007" name="Science">
        <title>The Fusarium graminearum genome reveals a link between localized polymorphism and pathogen specialization.</title>
        <authorList>
            <person name="Cuomo C.A."/>
            <person name="Gueldener U."/>
            <person name="Xu J.-R."/>
            <person name="Trail F."/>
            <person name="Turgeon B.G."/>
            <person name="Di Pietro A."/>
            <person name="Walton J.D."/>
            <person name="Ma L.-J."/>
            <person name="Baker S.E."/>
            <person name="Rep M."/>
            <person name="Adam G."/>
            <person name="Antoniw J."/>
            <person name="Baldwin T."/>
            <person name="Calvo S.E."/>
            <person name="Chang Y.-L."/>
            <person name="DeCaprio D."/>
            <person name="Gale L.R."/>
            <person name="Gnerre S."/>
            <person name="Goswami R.S."/>
            <person name="Hammond-Kosack K."/>
            <person name="Harris L.J."/>
            <person name="Hilburn K."/>
            <person name="Kennell J.C."/>
            <person name="Kroken S."/>
            <person name="Magnuson J.K."/>
            <person name="Mannhaupt G."/>
            <person name="Mauceli E.W."/>
            <person name="Mewes H.-W."/>
            <person name="Mitterbauer R."/>
            <person name="Muehlbauer G."/>
            <person name="Muensterkoetter M."/>
            <person name="Nelson D."/>
            <person name="O'Donnell K."/>
            <person name="Ouellet T."/>
            <person name="Qi W."/>
            <person name="Quesneville H."/>
            <person name="Roncero M.I.G."/>
            <person name="Seong K.-Y."/>
            <person name="Tetko I.V."/>
            <person name="Urban M."/>
            <person name="Waalwijk C."/>
            <person name="Ward T.J."/>
            <person name="Yao J."/>
            <person name="Birren B.W."/>
            <person name="Kistler H.C."/>
        </authorList>
    </citation>
    <scope>NUCLEOTIDE SEQUENCE [LARGE SCALE GENOMIC DNA]</scope>
    <source>
        <strain evidence="5">ATCC MYA-4620 / CBS 123657 / FGSC 9075 / NRRL 31084 / PH-1</strain>
        <strain evidence="4">PH-1 / ATCC MYA-4620 / FGSC 9075 / NRRL 31084</strain>
    </source>
</reference>
<accession>I1S3Q2</accession>
<dbReference type="EMBL" id="HG970334">
    <property type="protein sequence ID" value="CEF86337.1"/>
    <property type="molecule type" value="Genomic_DNA"/>
</dbReference>
<keyword evidence="5" id="KW-1185">Reference proteome</keyword>
<evidence type="ECO:0000313" key="4">
    <source>
        <dbReference type="EnsemblFungi" id="CEF86337"/>
    </source>
</evidence>
<sequence>MSSPSPQNVEPCIPAAIEWEVNQKQHHIAEPDPPSHSITFDMQFCAETRSALFKIYVPIYLKGFVSLSQICIIIDPSSLDSLIYTFDPTIPSSVRKKLNCTTVRLGFRLKPGRNLVIIAPTSANAPLAPIRVQSGKVLDAIRGKTIQLSGHQNNAPPPLYDNDNNDDRSQSALPNPKKRLRQNSQASSTHLIGSVLAELKELRIAYSLTLSDNAQLKKRLEAVESDVEQLQGETHHTSMKLESVDGTVLELDENLEGLTERVEAIEESNHDSDNKAILKDEIIDEIATHLCAH</sequence>
<dbReference type="Proteomes" id="UP000070720">
    <property type="component" value="Chromosome 3"/>
</dbReference>
<dbReference type="HOGENOM" id="CLU_045417_0_0_1"/>
<protein>
    <submittedName>
        <fullName evidence="3">Chromosome 3, complete genome</fullName>
    </submittedName>
</protein>
<name>I1S3Q2_GIBZE</name>
<proteinExistence type="predicted"/>
<feature type="coiled-coil region" evidence="1">
    <location>
        <begin position="213"/>
        <end position="275"/>
    </location>
</feature>
<reference evidence="4 5" key="2">
    <citation type="journal article" date="2010" name="Nature">
        <title>Comparative genomics reveals mobile pathogenicity chromosomes in Fusarium.</title>
        <authorList>
            <person name="Ma L.J."/>
            <person name="van der Does H.C."/>
            <person name="Borkovich K.A."/>
            <person name="Coleman J.J."/>
            <person name="Daboussi M.J."/>
            <person name="Di Pietro A."/>
            <person name="Dufresne M."/>
            <person name="Freitag M."/>
            <person name="Grabherr M."/>
            <person name="Henrissat B."/>
            <person name="Houterman P.M."/>
            <person name="Kang S."/>
            <person name="Shim W.B."/>
            <person name="Woloshuk C."/>
            <person name="Xie X."/>
            <person name="Xu J.R."/>
            <person name="Antoniw J."/>
            <person name="Baker S.E."/>
            <person name="Bluhm B.H."/>
            <person name="Breakspear A."/>
            <person name="Brown D.W."/>
            <person name="Butchko R.A."/>
            <person name="Chapman S."/>
            <person name="Coulson R."/>
            <person name="Coutinho P.M."/>
            <person name="Danchin E.G."/>
            <person name="Diener A."/>
            <person name="Gale L.R."/>
            <person name="Gardiner D.M."/>
            <person name="Goff S."/>
            <person name="Hammond-Kosack K.E."/>
            <person name="Hilburn K."/>
            <person name="Hua-Van A."/>
            <person name="Jonkers W."/>
            <person name="Kazan K."/>
            <person name="Kodira C.D."/>
            <person name="Koehrsen M."/>
            <person name="Kumar L."/>
            <person name="Lee Y.H."/>
            <person name="Li L."/>
            <person name="Manners J.M."/>
            <person name="Miranda-Saavedra D."/>
            <person name="Mukherjee M."/>
            <person name="Park G."/>
            <person name="Park J."/>
            <person name="Park S.Y."/>
            <person name="Proctor R.H."/>
            <person name="Regev A."/>
            <person name="Ruiz-Roldan M.C."/>
            <person name="Sain D."/>
            <person name="Sakthikumar S."/>
            <person name="Sykes S."/>
            <person name="Schwartz D.C."/>
            <person name="Turgeon B.G."/>
            <person name="Wapinski I."/>
            <person name="Yoder O."/>
            <person name="Young S."/>
            <person name="Zeng Q."/>
            <person name="Zhou S."/>
            <person name="Galagan J."/>
            <person name="Cuomo C.A."/>
            <person name="Kistler H.C."/>
            <person name="Rep M."/>
        </authorList>
    </citation>
    <scope>GENOME REANNOTATION</scope>
    <source>
        <strain evidence="5">ATCC MYA-4620 / CBS 123657 / FGSC 9075 / NRRL 31084 / PH-1</strain>
        <strain evidence="4">PH-1 / ATCC MYA-4620 / FGSC 9075 / NRRL 31084</strain>
    </source>
</reference>
<evidence type="ECO:0000313" key="5">
    <source>
        <dbReference type="Proteomes" id="UP000070720"/>
    </source>
</evidence>
<dbReference type="EnsemblFungi" id="CEF86337">
    <property type="protein sequence ID" value="CEF86337"/>
    <property type="gene ID" value="FGRRES_11445"/>
</dbReference>
<evidence type="ECO:0000256" key="2">
    <source>
        <dbReference type="SAM" id="MobiDB-lite"/>
    </source>
</evidence>
<accession>A0A098DYD6</accession>
<dbReference type="KEGG" id="fgr:FGSG_11445"/>
<feature type="region of interest" description="Disordered" evidence="2">
    <location>
        <begin position="148"/>
        <end position="186"/>
    </location>
</feature>
<organism evidence="3 5">
    <name type="scientific">Gibberella zeae (strain ATCC MYA-4620 / CBS 123657 / FGSC 9075 / NRRL 31084 / PH-1)</name>
    <name type="common">Wheat head blight fungus</name>
    <name type="synonym">Fusarium graminearum</name>
    <dbReference type="NCBI Taxonomy" id="229533"/>
    <lineage>
        <taxon>Eukaryota</taxon>
        <taxon>Fungi</taxon>
        <taxon>Dikarya</taxon>
        <taxon>Ascomycota</taxon>
        <taxon>Pezizomycotina</taxon>
        <taxon>Sordariomycetes</taxon>
        <taxon>Hypocreomycetidae</taxon>
        <taxon>Hypocreales</taxon>
        <taxon>Nectriaceae</taxon>
        <taxon>Fusarium</taxon>
    </lineage>
</organism>
<dbReference type="OrthoDB" id="3928699at2759"/>
<evidence type="ECO:0000313" key="3">
    <source>
        <dbReference type="EMBL" id="CEF86337.1"/>
    </source>
</evidence>
<dbReference type="VEuPathDB" id="FungiDB:FGRAMPH1_01G22081"/>